<dbReference type="GO" id="GO:0046872">
    <property type="term" value="F:metal ion binding"/>
    <property type="evidence" value="ECO:0007669"/>
    <property type="project" value="UniProtKB-KW"/>
</dbReference>
<feature type="domain" description="Gcp-like" evidence="7">
    <location>
        <begin position="46"/>
        <end position="281"/>
    </location>
</feature>
<protein>
    <recommendedName>
        <fullName evidence="1">N(6)-L-threonylcarbamoyladenine synthase</fullName>
        <ecNumber evidence="1">2.3.1.234</ecNumber>
    </recommendedName>
</protein>
<dbReference type="GO" id="GO:0005829">
    <property type="term" value="C:cytosol"/>
    <property type="evidence" value="ECO:0007669"/>
    <property type="project" value="TreeGrafter"/>
</dbReference>
<comment type="catalytic activity">
    <reaction evidence="6">
        <text>L-threonylcarbamoyladenylate + adenosine(37) in tRNA = N(6)-L-threonylcarbamoyladenosine(37) in tRNA + AMP + H(+)</text>
        <dbReference type="Rhea" id="RHEA:37059"/>
        <dbReference type="Rhea" id="RHEA-COMP:10162"/>
        <dbReference type="Rhea" id="RHEA-COMP:10163"/>
        <dbReference type="ChEBI" id="CHEBI:15378"/>
        <dbReference type="ChEBI" id="CHEBI:73682"/>
        <dbReference type="ChEBI" id="CHEBI:74411"/>
        <dbReference type="ChEBI" id="CHEBI:74418"/>
        <dbReference type="ChEBI" id="CHEBI:456215"/>
        <dbReference type="EC" id="2.3.1.234"/>
    </reaction>
</comment>
<dbReference type="PANTHER" id="PTHR11735:SF11">
    <property type="entry name" value="TRNA THREONYLCARBAMOYLADENOSINE BIOSYNTHESIS PROTEIN TSAB"/>
    <property type="match status" value="1"/>
</dbReference>
<keyword evidence="5" id="KW-0012">Acyltransferase</keyword>
<gene>
    <name evidence="8" type="ORF">IAA52_11115</name>
</gene>
<comment type="caution">
    <text evidence="8">The sequence shown here is derived from an EMBL/GenBank/DDBJ whole genome shotgun (WGS) entry which is preliminary data.</text>
</comment>
<accession>A0A9D0ZN81</accession>
<dbReference type="AlphaFoldDB" id="A0A9D0ZN81"/>
<dbReference type="InterPro" id="IPR000905">
    <property type="entry name" value="Gcp-like_dom"/>
</dbReference>
<dbReference type="InterPro" id="IPR017860">
    <property type="entry name" value="Peptidase_M22_CS"/>
</dbReference>
<dbReference type="GO" id="GO:0006400">
    <property type="term" value="P:tRNA modification"/>
    <property type="evidence" value="ECO:0007669"/>
    <property type="project" value="UniProtKB-ARBA"/>
</dbReference>
<keyword evidence="2" id="KW-0808">Transferase</keyword>
<dbReference type="PRINTS" id="PR00789">
    <property type="entry name" value="OSIALOPTASE"/>
</dbReference>
<dbReference type="InterPro" id="IPR017861">
    <property type="entry name" value="KAE1/TsaD"/>
</dbReference>
<evidence type="ECO:0000259" key="7">
    <source>
        <dbReference type="Pfam" id="PF00814"/>
    </source>
</evidence>
<dbReference type="EMBL" id="DVFZ01000103">
    <property type="protein sequence ID" value="HIQ83637.1"/>
    <property type="molecule type" value="Genomic_DNA"/>
</dbReference>
<dbReference type="Proteomes" id="UP000824260">
    <property type="component" value="Unassembled WGS sequence"/>
</dbReference>
<evidence type="ECO:0000256" key="4">
    <source>
        <dbReference type="ARBA" id="ARBA00022723"/>
    </source>
</evidence>
<dbReference type="Gene3D" id="3.30.420.40">
    <property type="match status" value="2"/>
</dbReference>
<dbReference type="GO" id="GO:0070525">
    <property type="term" value="P:tRNA threonylcarbamoyladenosine metabolic process"/>
    <property type="evidence" value="ECO:0007669"/>
    <property type="project" value="UniProtKB-ARBA"/>
</dbReference>
<evidence type="ECO:0000256" key="6">
    <source>
        <dbReference type="ARBA" id="ARBA00048117"/>
    </source>
</evidence>
<keyword evidence="3" id="KW-0819">tRNA processing</keyword>
<dbReference type="GO" id="GO:0061711">
    <property type="term" value="F:tRNA N(6)-L-threonylcarbamoyladenine synthase activity"/>
    <property type="evidence" value="ECO:0007669"/>
    <property type="project" value="UniProtKB-EC"/>
</dbReference>
<evidence type="ECO:0000313" key="9">
    <source>
        <dbReference type="Proteomes" id="UP000824260"/>
    </source>
</evidence>
<proteinExistence type="predicted"/>
<evidence type="ECO:0000256" key="5">
    <source>
        <dbReference type="ARBA" id="ARBA00023315"/>
    </source>
</evidence>
<name>A0A9D0ZN81_9FIRM</name>
<evidence type="ECO:0000256" key="1">
    <source>
        <dbReference type="ARBA" id="ARBA00012156"/>
    </source>
</evidence>
<organism evidence="8 9">
    <name type="scientific">Candidatus Pullichristensenella stercorigallinarum</name>
    <dbReference type="NCBI Taxonomy" id="2840909"/>
    <lineage>
        <taxon>Bacteria</taxon>
        <taxon>Bacillati</taxon>
        <taxon>Bacillota</taxon>
        <taxon>Clostridia</taxon>
        <taxon>Candidatus Pullichristensenella</taxon>
    </lineage>
</organism>
<dbReference type="InterPro" id="IPR043129">
    <property type="entry name" value="ATPase_NBD"/>
</dbReference>
<evidence type="ECO:0000313" key="8">
    <source>
        <dbReference type="EMBL" id="HIQ83637.1"/>
    </source>
</evidence>
<dbReference type="Pfam" id="PF00814">
    <property type="entry name" value="TsaD"/>
    <property type="match status" value="1"/>
</dbReference>
<evidence type="ECO:0000256" key="2">
    <source>
        <dbReference type="ARBA" id="ARBA00022679"/>
    </source>
</evidence>
<reference evidence="8" key="1">
    <citation type="submission" date="2020-10" db="EMBL/GenBank/DDBJ databases">
        <authorList>
            <person name="Gilroy R."/>
        </authorList>
    </citation>
    <scope>NUCLEOTIDE SEQUENCE</scope>
    <source>
        <strain evidence="8">ChiSjej6B24-2974</strain>
    </source>
</reference>
<evidence type="ECO:0000256" key="3">
    <source>
        <dbReference type="ARBA" id="ARBA00022694"/>
    </source>
</evidence>
<reference evidence="8" key="2">
    <citation type="journal article" date="2021" name="PeerJ">
        <title>Extensive microbial diversity within the chicken gut microbiome revealed by metagenomics and culture.</title>
        <authorList>
            <person name="Gilroy R."/>
            <person name="Ravi A."/>
            <person name="Getino M."/>
            <person name="Pursley I."/>
            <person name="Horton D.L."/>
            <person name="Alikhan N.F."/>
            <person name="Baker D."/>
            <person name="Gharbi K."/>
            <person name="Hall N."/>
            <person name="Watson M."/>
            <person name="Adriaenssens E.M."/>
            <person name="Foster-Nyarko E."/>
            <person name="Jarju S."/>
            <person name="Secka A."/>
            <person name="Antonio M."/>
            <person name="Oren A."/>
            <person name="Chaudhuri R.R."/>
            <person name="La Ragione R."/>
            <person name="Hildebrand F."/>
            <person name="Pallen M.J."/>
        </authorList>
    </citation>
    <scope>NUCLEOTIDE SEQUENCE</scope>
    <source>
        <strain evidence="8">ChiSjej6B24-2974</strain>
    </source>
</reference>
<keyword evidence="4" id="KW-0479">Metal-binding</keyword>
<dbReference type="PROSITE" id="PS01016">
    <property type="entry name" value="GLYCOPROTEASE"/>
    <property type="match status" value="1"/>
</dbReference>
<dbReference type="EC" id="2.3.1.234" evidence="1"/>
<dbReference type="PANTHER" id="PTHR11735">
    <property type="entry name" value="TRNA N6-ADENOSINE THREONYLCARBAMOYLTRANSFERASE"/>
    <property type="match status" value="1"/>
</dbReference>
<sequence>MRCALGIDTSCYTTSVALAGDGGVLSSRRRLLDVVPGVRGLRQSEALFQHVQRLSALLEDMLCEAKEAQIACVCASARPRDVEGSYMPVFTAGEAFARSIAAALRVPVLETSHQQGHVRAAMEGAGALPAEFLALHLSGGTTEILRVRAGLKIELLGGSNDLHAGQLVDRVGVRMGLSFPAGPALEALARQGTARGAFPLSHREGEVSFSGAEAQAMRMLDSGAAREDVAAEVYSYLARAVAYLIRWAYGRTRLSAALVSGGVASSALLRKLLPERLTKLSCPVHVHWGKPEMSGDNACGVALIGWEEYNNGKNS</sequence>
<dbReference type="SUPFAM" id="SSF53067">
    <property type="entry name" value="Actin-like ATPase domain"/>
    <property type="match status" value="1"/>
</dbReference>